<protein>
    <submittedName>
        <fullName evidence="3">Uncharacterized protein</fullName>
    </submittedName>
</protein>
<dbReference type="EMBL" id="JAENHP010000026">
    <property type="protein sequence ID" value="MBM2622503.1"/>
    <property type="molecule type" value="Genomic_DNA"/>
</dbReference>
<keyword evidence="1" id="KW-0793">Thylakoid</keyword>
<evidence type="ECO:0000313" key="4">
    <source>
        <dbReference type="Proteomes" id="UP000632138"/>
    </source>
</evidence>
<proteinExistence type="predicted"/>
<feature type="compositionally biased region" description="Gly residues" evidence="2">
    <location>
        <begin position="277"/>
        <end position="288"/>
    </location>
</feature>
<feature type="region of interest" description="Disordered" evidence="2">
    <location>
        <begin position="168"/>
        <end position="446"/>
    </location>
</feature>
<gene>
    <name evidence="3" type="ORF">JIG36_44080</name>
</gene>
<dbReference type="InterPro" id="IPR023222">
    <property type="entry name" value="PsbQ-like_dom_sf"/>
</dbReference>
<evidence type="ECO:0000256" key="2">
    <source>
        <dbReference type="SAM" id="MobiDB-lite"/>
    </source>
</evidence>
<accession>A0ABS2ARY6</accession>
<dbReference type="Gene3D" id="1.20.1260.20">
    <property type="entry name" value="PPE superfamily"/>
    <property type="match status" value="1"/>
</dbReference>
<sequence length="563" mass="54667">MSDPVLTSSYCTNWSAFNTPRLWSMVMNEEDGLAREQVQGWRRLAGSIRSQHQALSTAKADLIAAWPPEQNKSAEAFVNELDRLMARLETAATDADTTAGGLDKILNALDTAKKAIEPIWEKYKDKSDDLVPRWFDGAEDELDDQARNHMITMENAVSDAVADLRVPDPFNFTVGEGGDEWPPPGGGGPGGGGPGSGGSGRLGSGGVSTSVPHDPPPPLPGQDPVLPDFETPDPDPGSPDSSSSPGSPGGPGAVTRPGGPDLAGVINPPNTLPAPIGGPGGPVTGGGPVPGPAPVGGVPPVVPGILPGGGPVPGGRPPISATGRGPVTGRTLPSGAVIGQPGSIGGPGAAGGRGVAGPGATGRGIGGPGGRAGGAGSRPGIGGIAGEPGRGGVAGRGGVGPGLSGVGGPGAGGGRGIGGLRGPGGRGRSGRRDGDEAGGIRPGAGDVEAFGSAPAVGGIGGPIGGAGGVGAVGGRAGGVGAGRTGARAPRPAWLPDDPVGPDRHNFAGGSGGRGASRSGAGDDQPGFDPDNPWQVAEGVNPVINPGIDNDRHDPGPNVIGRRG</sequence>
<organism evidence="3 4">
    <name type="scientific">Paractinoplanes ovalisporus</name>
    <dbReference type="NCBI Taxonomy" id="2810368"/>
    <lineage>
        <taxon>Bacteria</taxon>
        <taxon>Bacillati</taxon>
        <taxon>Actinomycetota</taxon>
        <taxon>Actinomycetes</taxon>
        <taxon>Micromonosporales</taxon>
        <taxon>Micromonosporaceae</taxon>
        <taxon>Paractinoplanes</taxon>
    </lineage>
</organism>
<keyword evidence="4" id="KW-1185">Reference proteome</keyword>
<dbReference type="Proteomes" id="UP000632138">
    <property type="component" value="Unassembled WGS sequence"/>
</dbReference>
<dbReference type="SUPFAM" id="SSF101112">
    <property type="entry name" value="Oxygen-evolving enhancer protein 3"/>
    <property type="match status" value="1"/>
</dbReference>
<reference evidence="3 4" key="1">
    <citation type="submission" date="2021-01" db="EMBL/GenBank/DDBJ databases">
        <title>Actinoplanes sp. nov. LDG1-06 isolated from lichen.</title>
        <authorList>
            <person name="Saeng-In P."/>
            <person name="Phongsopitanun W."/>
            <person name="Kanchanasin P."/>
            <person name="Yuki M."/>
            <person name="Kudo T."/>
            <person name="Ohkuma M."/>
            <person name="Tanasupawat S."/>
        </authorList>
    </citation>
    <scope>NUCLEOTIDE SEQUENCE [LARGE SCALE GENOMIC DNA]</scope>
    <source>
        <strain evidence="3 4">LDG1-06</strain>
    </source>
</reference>
<feature type="compositionally biased region" description="Low complexity" evidence="2">
    <location>
        <begin position="295"/>
        <end position="305"/>
    </location>
</feature>
<feature type="region of interest" description="Disordered" evidence="2">
    <location>
        <begin position="459"/>
        <end position="563"/>
    </location>
</feature>
<evidence type="ECO:0000313" key="3">
    <source>
        <dbReference type="EMBL" id="MBM2622503.1"/>
    </source>
</evidence>
<comment type="caution">
    <text evidence="3">The sequence shown here is derived from an EMBL/GenBank/DDBJ whole genome shotgun (WGS) entry which is preliminary data.</text>
</comment>
<dbReference type="RefSeq" id="WP_203382856.1">
    <property type="nucleotide sequence ID" value="NZ_JAENHP010000026.1"/>
</dbReference>
<feature type="compositionally biased region" description="Gly residues" evidence="2">
    <location>
        <begin position="187"/>
        <end position="206"/>
    </location>
</feature>
<evidence type="ECO:0000256" key="1">
    <source>
        <dbReference type="ARBA" id="ARBA00023078"/>
    </source>
</evidence>
<name>A0ABS2ARY6_9ACTN</name>
<dbReference type="InterPro" id="IPR038332">
    <property type="entry name" value="PPE_sf"/>
</dbReference>
<feature type="compositionally biased region" description="Gly residues" evidence="2">
    <location>
        <begin position="459"/>
        <end position="483"/>
    </location>
</feature>
<feature type="compositionally biased region" description="Gly residues" evidence="2">
    <location>
        <begin position="342"/>
        <end position="427"/>
    </location>
</feature>